<dbReference type="PANTHER" id="PTHR43630">
    <property type="entry name" value="POLY-BETA-1,6-N-ACETYL-D-GLUCOSAMINE SYNTHASE"/>
    <property type="match status" value="1"/>
</dbReference>
<dbReference type="SUPFAM" id="SSF48452">
    <property type="entry name" value="TPR-like"/>
    <property type="match status" value="2"/>
</dbReference>
<dbReference type="CDD" id="cd02511">
    <property type="entry name" value="Beta4Glucosyltransferase"/>
    <property type="match status" value="1"/>
</dbReference>
<reference evidence="3 4" key="1">
    <citation type="journal article" date="2005" name="Int. J. Syst. Evol. Microbiol.">
        <title>Bacillus litoralis sp. nov., isolated from a tidal flat of the Yellow Sea in Korea.</title>
        <authorList>
            <person name="Yoon J.H."/>
            <person name="Oh T.K."/>
        </authorList>
    </citation>
    <scope>NUCLEOTIDE SEQUENCE [LARGE SCALE GENOMIC DNA]</scope>
    <source>
        <strain evidence="3 4">SW-211</strain>
    </source>
</reference>
<dbReference type="SUPFAM" id="SSF53448">
    <property type="entry name" value="Nucleotide-diphospho-sugar transferases"/>
    <property type="match status" value="1"/>
</dbReference>
<dbReference type="Pfam" id="PF00535">
    <property type="entry name" value="Glycos_transf_2"/>
    <property type="match status" value="1"/>
</dbReference>
<protein>
    <submittedName>
        <fullName evidence="3">Methyltransferase domain-containing protein</fullName>
    </submittedName>
</protein>
<feature type="repeat" description="TPR" evidence="1">
    <location>
        <begin position="206"/>
        <end position="239"/>
    </location>
</feature>
<keyword evidence="3" id="KW-0489">Methyltransferase</keyword>
<sequence length="1000" mass="116300">MKRSRISMKPFISLCMIVRDESKVLRKCLESVTGVVDEIIIVDTGSEDNTKEIAKEYTCNVFDYKWDNSFANARNYASTYAKGEWILVLDADEYVDRENLHEAIEEIKQKNNNYEVFSVNVVNYTGATGEVIIEHKPTRIYRNYIGLKFYRSIHEQLRNQDKSDITYGLSSLKVYHTGYLTKVVQEKNKRSRNMSLLQEELKYGRAFDFFNLGNELRQSGEYQDALEAYINAYDKKDNTSLDWVPFCLFYMTECLIDLARFDEALKVIVDAENLYNNTVDFTYLKGLMFLIQKRYDDAKGVFLDIIYNRMETDGIIISSDYKSYLPNRRLGFIFEQEGNYEEAIKYYINALNYNKLCLDSLYRILILMKKFHSESEMVHFFSQNIINNKGTNFIKKILILALNQGLTEFSKLISYYSEDFKSNSIINTKIDIIDGNYKTLTLDKNLISNLKLALNSSIVETVDLFILYLEMDVSENRINLEEILRDTDLRFLIDLFNQQLSEIEANNLDVYFYVMQKCIIFNKLNIIDWLVGLKKFSNVNIDREIANVFFSNGYEELGIEFYEHADENYLNEDDYNQIVEWLIKQENYEEAYRILINANTRFENDFRFYKLLITIGKKLNKDIKNISKKALELFKESEWLYSNIPNNIQSNTQFDNKSTGSLVELFNKANALCKQNKDLEATEIYLELTASKEFSAVSYFKLGEIFNRSGQVMASKKYHLKAFEMDPNLTQKILNPDHPAHNYIFNNVDEHIVDCCPLCDNQGSPFSSYNAVTSIDFLEGFNPIRLWMRCDVCHHLYANSYPKNLGEILSRSSFDFNLNTNTNLFPIIGNIVSKFKELSPGNRMLEVGVGAGEMSAVAKEFLFDVTGIDIRPVYAENISKLLNIPVYSVDFHEYQAENLFDVICMGDVIEHIIDPVSSIEKASSLLNRNGVLWISTPNFESAFSLVTKDKDPMWRIIEHLNYFSFRSLKKLLEKCNFKIVDYKVSSHYNGSMEVTAVKLD</sequence>
<dbReference type="Proteomes" id="UP000321363">
    <property type="component" value="Unassembled WGS sequence"/>
</dbReference>
<name>A0A5C6W566_9BACI</name>
<dbReference type="SMART" id="SM00028">
    <property type="entry name" value="TPR"/>
    <property type="match status" value="3"/>
</dbReference>
<keyword evidence="1" id="KW-0802">TPR repeat</keyword>
<dbReference type="Gene3D" id="1.25.40.10">
    <property type="entry name" value="Tetratricopeptide repeat domain"/>
    <property type="match status" value="2"/>
</dbReference>
<comment type="caution">
    <text evidence="3">The sequence shown here is derived from an EMBL/GenBank/DDBJ whole genome shotgun (WGS) entry which is preliminary data.</text>
</comment>
<dbReference type="GO" id="GO:0008168">
    <property type="term" value="F:methyltransferase activity"/>
    <property type="evidence" value="ECO:0007669"/>
    <property type="project" value="UniProtKB-KW"/>
</dbReference>
<gene>
    <name evidence="3" type="ORF">FS935_08725</name>
</gene>
<evidence type="ECO:0000313" key="3">
    <source>
        <dbReference type="EMBL" id="TXC90981.1"/>
    </source>
</evidence>
<dbReference type="InterPro" id="IPR001173">
    <property type="entry name" value="Glyco_trans_2-like"/>
</dbReference>
<evidence type="ECO:0000259" key="2">
    <source>
        <dbReference type="Pfam" id="PF00535"/>
    </source>
</evidence>
<keyword evidence="3" id="KW-0808">Transferase</keyword>
<organism evidence="3 4">
    <name type="scientific">Metabacillus litoralis</name>
    <dbReference type="NCBI Taxonomy" id="152268"/>
    <lineage>
        <taxon>Bacteria</taxon>
        <taxon>Bacillati</taxon>
        <taxon>Bacillota</taxon>
        <taxon>Bacilli</taxon>
        <taxon>Bacillales</taxon>
        <taxon>Bacillaceae</taxon>
        <taxon>Metabacillus</taxon>
    </lineage>
</organism>
<dbReference type="GO" id="GO:0032259">
    <property type="term" value="P:methylation"/>
    <property type="evidence" value="ECO:0007669"/>
    <property type="project" value="UniProtKB-KW"/>
</dbReference>
<dbReference type="PANTHER" id="PTHR43630:SF2">
    <property type="entry name" value="GLYCOSYLTRANSFERASE"/>
    <property type="match status" value="1"/>
</dbReference>
<dbReference type="SUPFAM" id="SSF53335">
    <property type="entry name" value="S-adenosyl-L-methionine-dependent methyltransferases"/>
    <property type="match status" value="1"/>
</dbReference>
<dbReference type="InterPro" id="IPR019734">
    <property type="entry name" value="TPR_rpt"/>
</dbReference>
<keyword evidence="4" id="KW-1185">Reference proteome</keyword>
<evidence type="ECO:0000256" key="1">
    <source>
        <dbReference type="PROSITE-ProRule" id="PRU00339"/>
    </source>
</evidence>
<dbReference type="Gene3D" id="3.40.50.150">
    <property type="entry name" value="Vaccinia Virus protein VP39"/>
    <property type="match status" value="1"/>
</dbReference>
<dbReference type="EMBL" id="VOQF01000005">
    <property type="protein sequence ID" value="TXC90981.1"/>
    <property type="molecule type" value="Genomic_DNA"/>
</dbReference>
<dbReference type="PROSITE" id="PS50005">
    <property type="entry name" value="TPR"/>
    <property type="match status" value="2"/>
</dbReference>
<evidence type="ECO:0000313" key="4">
    <source>
        <dbReference type="Proteomes" id="UP000321363"/>
    </source>
</evidence>
<dbReference type="InterPro" id="IPR029063">
    <property type="entry name" value="SAM-dependent_MTases_sf"/>
</dbReference>
<dbReference type="InterPro" id="IPR029044">
    <property type="entry name" value="Nucleotide-diphossugar_trans"/>
</dbReference>
<dbReference type="Gene3D" id="3.90.550.10">
    <property type="entry name" value="Spore Coat Polysaccharide Biosynthesis Protein SpsA, Chain A"/>
    <property type="match status" value="1"/>
</dbReference>
<dbReference type="CDD" id="cd02440">
    <property type="entry name" value="AdoMet_MTases"/>
    <property type="match status" value="1"/>
</dbReference>
<proteinExistence type="predicted"/>
<dbReference type="InterPro" id="IPR011990">
    <property type="entry name" value="TPR-like_helical_dom_sf"/>
</dbReference>
<feature type="domain" description="Glycosyltransferase 2-like" evidence="2">
    <location>
        <begin position="13"/>
        <end position="145"/>
    </location>
</feature>
<dbReference type="Pfam" id="PF13489">
    <property type="entry name" value="Methyltransf_23"/>
    <property type="match status" value="1"/>
</dbReference>
<dbReference type="AlphaFoldDB" id="A0A5C6W566"/>
<dbReference type="Pfam" id="PF13176">
    <property type="entry name" value="TPR_7"/>
    <property type="match status" value="1"/>
</dbReference>
<accession>A0A5C6W566</accession>
<feature type="repeat" description="TPR" evidence="1">
    <location>
        <begin position="696"/>
        <end position="729"/>
    </location>
</feature>